<dbReference type="EMBL" id="JAFBIT010000001">
    <property type="protein sequence ID" value="MCF2651682.1"/>
    <property type="molecule type" value="Genomic_DNA"/>
</dbReference>
<evidence type="ECO:0000256" key="1">
    <source>
        <dbReference type="ARBA" id="ARBA00012156"/>
    </source>
</evidence>
<dbReference type="Pfam" id="PF00814">
    <property type="entry name" value="TsaD"/>
    <property type="match status" value="1"/>
</dbReference>
<protein>
    <recommendedName>
        <fullName evidence="1">N(6)-L-threonylcarbamoyladenine synthase</fullName>
        <ecNumber evidence="1">2.3.1.234</ecNumber>
    </recommendedName>
</protein>
<keyword evidence="9" id="KW-1185">Reference proteome</keyword>
<comment type="caution">
    <text evidence="8">The sequence shown here is derived from an EMBL/GenBank/DDBJ whole genome shotgun (WGS) entry which is preliminary data.</text>
</comment>
<dbReference type="PRINTS" id="PR00789">
    <property type="entry name" value="OSIALOPTASE"/>
</dbReference>
<dbReference type="PANTHER" id="PTHR11735:SF11">
    <property type="entry name" value="TRNA THREONYLCARBAMOYLADENOSINE BIOSYNTHESIS PROTEIN TSAB"/>
    <property type="match status" value="1"/>
</dbReference>
<dbReference type="InterPro" id="IPR017861">
    <property type="entry name" value="KAE1/TsaD"/>
</dbReference>
<dbReference type="InterPro" id="IPR000905">
    <property type="entry name" value="Gcp-like_dom"/>
</dbReference>
<gene>
    <name evidence="8" type="ORF">JQM67_03620</name>
</gene>
<evidence type="ECO:0000256" key="2">
    <source>
        <dbReference type="ARBA" id="ARBA00022679"/>
    </source>
</evidence>
<evidence type="ECO:0000256" key="6">
    <source>
        <dbReference type="ARBA" id="ARBA00048117"/>
    </source>
</evidence>
<organism evidence="8 9">
    <name type="scientific">Anaeromassilibacillus senegalensis</name>
    <dbReference type="NCBI Taxonomy" id="1673717"/>
    <lineage>
        <taxon>Bacteria</taxon>
        <taxon>Bacillati</taxon>
        <taxon>Bacillota</taxon>
        <taxon>Clostridia</taxon>
        <taxon>Eubacteriales</taxon>
        <taxon>Acutalibacteraceae</taxon>
        <taxon>Anaeromassilibacillus</taxon>
    </lineage>
</organism>
<dbReference type="SUPFAM" id="SSF53067">
    <property type="entry name" value="Actin-like ATPase domain"/>
    <property type="match status" value="1"/>
</dbReference>
<reference evidence="8 9" key="1">
    <citation type="submission" date="2020-12" db="EMBL/GenBank/DDBJ databases">
        <title>Whole genome sequences of gut porcine anaerobes.</title>
        <authorList>
            <person name="Kubasova T."/>
            <person name="Jahodarova E."/>
            <person name="Rychlik I."/>
        </authorList>
    </citation>
    <scope>NUCLEOTIDE SEQUENCE [LARGE SCALE GENOMIC DNA]</scope>
    <source>
        <strain evidence="8 9">An867</strain>
    </source>
</reference>
<keyword evidence="5" id="KW-0012">Acyltransferase</keyword>
<sequence length="312" mass="32965">MLDFCTLGIDTSNYTTSAALLENGVVDSRGKLLPVKAGEIGLRQSDAVFHHTRQLPEVMAALGSRIGGARAVGVSNRPRDKEDSYMPCFLVGLGTAQMLGQALGIPVYRFSHQQGHIAAALYSANRLELLKRRFLAFHLSGGTTEAVLVEPDTTGRLFTTKLVASSLDLKAGQVIDRIGVMLGLPFPAGKHLDPLACAYTGKIKARASMKGTSCSLSGVENKCRTLLERGAPKEEIAATCMAYVLASVDGMCAALLNEYGELPVLFSGGVSSNSMLRAQMAAKYGAIFAEPRFSADNAAGAAVLASLCEEGF</sequence>
<evidence type="ECO:0000259" key="7">
    <source>
        <dbReference type="Pfam" id="PF00814"/>
    </source>
</evidence>
<dbReference type="Gene3D" id="3.30.420.40">
    <property type="match status" value="2"/>
</dbReference>
<keyword evidence="3" id="KW-0819">tRNA processing</keyword>
<proteinExistence type="predicted"/>
<evidence type="ECO:0000313" key="9">
    <source>
        <dbReference type="Proteomes" id="UP001299220"/>
    </source>
</evidence>
<keyword evidence="4" id="KW-0479">Metal-binding</keyword>
<dbReference type="EC" id="2.3.1.234" evidence="1"/>
<feature type="domain" description="Gcp-like" evidence="7">
    <location>
        <begin position="87"/>
        <end position="301"/>
    </location>
</feature>
<dbReference type="PANTHER" id="PTHR11735">
    <property type="entry name" value="TRNA N6-ADENOSINE THREONYLCARBAMOYLTRANSFERASE"/>
    <property type="match status" value="1"/>
</dbReference>
<dbReference type="Proteomes" id="UP001299220">
    <property type="component" value="Unassembled WGS sequence"/>
</dbReference>
<keyword evidence="2" id="KW-0808">Transferase</keyword>
<dbReference type="RefSeq" id="WP_235322689.1">
    <property type="nucleotide sequence ID" value="NZ_JAFBIT010000001.1"/>
</dbReference>
<evidence type="ECO:0000256" key="4">
    <source>
        <dbReference type="ARBA" id="ARBA00022723"/>
    </source>
</evidence>
<comment type="catalytic activity">
    <reaction evidence="6">
        <text>L-threonylcarbamoyladenylate + adenosine(37) in tRNA = N(6)-L-threonylcarbamoyladenosine(37) in tRNA + AMP + H(+)</text>
        <dbReference type="Rhea" id="RHEA:37059"/>
        <dbReference type="Rhea" id="RHEA-COMP:10162"/>
        <dbReference type="Rhea" id="RHEA-COMP:10163"/>
        <dbReference type="ChEBI" id="CHEBI:15378"/>
        <dbReference type="ChEBI" id="CHEBI:73682"/>
        <dbReference type="ChEBI" id="CHEBI:74411"/>
        <dbReference type="ChEBI" id="CHEBI:74418"/>
        <dbReference type="ChEBI" id="CHEBI:456215"/>
        <dbReference type="EC" id="2.3.1.234"/>
    </reaction>
</comment>
<dbReference type="InterPro" id="IPR043129">
    <property type="entry name" value="ATPase_NBD"/>
</dbReference>
<accession>A0ABS9CKL5</accession>
<name>A0ABS9CKL5_9FIRM</name>
<evidence type="ECO:0000256" key="3">
    <source>
        <dbReference type="ARBA" id="ARBA00022694"/>
    </source>
</evidence>
<evidence type="ECO:0000256" key="5">
    <source>
        <dbReference type="ARBA" id="ARBA00023315"/>
    </source>
</evidence>
<evidence type="ECO:0000313" key="8">
    <source>
        <dbReference type="EMBL" id="MCF2651682.1"/>
    </source>
</evidence>